<dbReference type="AlphaFoldDB" id="W9Q193"/>
<dbReference type="OrthoDB" id="3468019at2759"/>
<proteinExistence type="predicted"/>
<evidence type="ECO:0000313" key="1">
    <source>
        <dbReference type="EMBL" id="EXA51259.1"/>
    </source>
</evidence>
<dbReference type="Gene3D" id="3.10.450.50">
    <property type="match status" value="1"/>
</dbReference>
<accession>W9Q193</accession>
<dbReference type="SUPFAM" id="SSF54427">
    <property type="entry name" value="NTF2-like"/>
    <property type="match status" value="1"/>
</dbReference>
<dbReference type="EMBL" id="JH650969">
    <property type="protein sequence ID" value="EXA51259.1"/>
    <property type="molecule type" value="Genomic_DNA"/>
</dbReference>
<dbReference type="Proteomes" id="UP000030751">
    <property type="component" value="Unassembled WGS sequence"/>
</dbReference>
<gene>
    <name evidence="1" type="ORF">FOVG_03723</name>
</gene>
<dbReference type="HOGENOM" id="CLU_107714_1_0_1"/>
<reference evidence="1" key="1">
    <citation type="submission" date="2011-10" db="EMBL/GenBank/DDBJ databases">
        <title>The Genome Sequence of Fusarium oxysporum HDV247.</title>
        <authorList>
            <consortium name="The Broad Institute Genome Sequencing Platform"/>
            <person name="Ma L.-J."/>
            <person name="Gale L.R."/>
            <person name="Schwartz D.C."/>
            <person name="Zhou S."/>
            <person name="Corby-Kistler H."/>
            <person name="Young S.K."/>
            <person name="Zeng Q."/>
            <person name="Gargeya S."/>
            <person name="Fitzgerald M."/>
            <person name="Haas B."/>
            <person name="Abouelleil A."/>
            <person name="Alvarado L."/>
            <person name="Arachchi H.M."/>
            <person name="Berlin A."/>
            <person name="Brown A."/>
            <person name="Chapman S.B."/>
            <person name="Chen Z."/>
            <person name="Dunbar C."/>
            <person name="Freedman E."/>
            <person name="Gearin G."/>
            <person name="Goldberg J."/>
            <person name="Griggs A."/>
            <person name="Gujja S."/>
            <person name="Heiman D."/>
            <person name="Howarth C."/>
            <person name="Larson L."/>
            <person name="Lui A."/>
            <person name="MacDonald P.J.P."/>
            <person name="Montmayeur A."/>
            <person name="Murphy C."/>
            <person name="Neiman D."/>
            <person name="Pearson M."/>
            <person name="Priest M."/>
            <person name="Roberts A."/>
            <person name="Saif S."/>
            <person name="Shea T."/>
            <person name="Shenoy N."/>
            <person name="Sisk P."/>
            <person name="Stolte C."/>
            <person name="Sykes S."/>
            <person name="Wortman J."/>
            <person name="Nusbaum C."/>
            <person name="Birren B."/>
        </authorList>
    </citation>
    <scope>NUCLEOTIDE SEQUENCE [LARGE SCALE GENOMIC DNA]</scope>
    <source>
        <strain evidence="1">HDV247</strain>
    </source>
</reference>
<name>W9Q193_FUSOX</name>
<reference evidence="1" key="2">
    <citation type="submission" date="2012-05" db="EMBL/GenBank/DDBJ databases">
        <title>Annotation of the Genome Sequence of Fusarium oxysporum HDV247.</title>
        <authorList>
            <consortium name="The Broad Institute Genomics Platform"/>
            <person name="Ma L.-J."/>
            <person name="Corby-Kistler H."/>
            <person name="Broz K."/>
            <person name="Gale L.R."/>
            <person name="Jonkers W."/>
            <person name="O'Donnell K."/>
            <person name="Ploetz R."/>
            <person name="Steinberg C."/>
            <person name="Schwartz D.C."/>
            <person name="VanEtten H."/>
            <person name="Zhou S."/>
            <person name="Young S.K."/>
            <person name="Zeng Q."/>
            <person name="Gargeya S."/>
            <person name="Fitzgerald M."/>
            <person name="Abouelleil A."/>
            <person name="Alvarado L."/>
            <person name="Chapman S.B."/>
            <person name="Gainer-Dewar J."/>
            <person name="Goldberg J."/>
            <person name="Griggs A."/>
            <person name="Gujja S."/>
            <person name="Hansen M."/>
            <person name="Howarth C."/>
            <person name="Imamovic A."/>
            <person name="Ireland A."/>
            <person name="Larimer J."/>
            <person name="McCowan C."/>
            <person name="Murphy C."/>
            <person name="Pearson M."/>
            <person name="Poon T.W."/>
            <person name="Priest M."/>
            <person name="Roberts A."/>
            <person name="Saif S."/>
            <person name="Shea T."/>
            <person name="Sykes S."/>
            <person name="Wortman J."/>
            <person name="Nusbaum C."/>
            <person name="Birren B."/>
        </authorList>
    </citation>
    <scope>NUCLEOTIDE SEQUENCE</scope>
    <source>
        <strain evidence="1">HDV247</strain>
    </source>
</reference>
<dbReference type="InterPro" id="IPR032710">
    <property type="entry name" value="NTF2-like_dom_sf"/>
</dbReference>
<evidence type="ECO:0008006" key="2">
    <source>
        <dbReference type="Google" id="ProtNLM"/>
    </source>
</evidence>
<protein>
    <recommendedName>
        <fullName evidence="2">SnoaL-like domain-containing protein</fullName>
    </recommendedName>
</protein>
<sequence length="155" mass="16998">MSSKGQPVLDTIWLSEGVSPEIKILISSFFELADSKDPEAGRQLATSVFTKDAVFVSASGTFQGYQEISKCRDGAWNLVESRQHRVQKAFFSTTDGLELCLLASVKIEFKNGNLIESPFACHVQLEMTGSEEGSLRIRYLQVFADTTPLRAAAAS</sequence>
<organism evidence="1">
    <name type="scientific">Fusarium oxysporum f. sp. pisi HDV247</name>
    <dbReference type="NCBI Taxonomy" id="1080344"/>
    <lineage>
        <taxon>Eukaryota</taxon>
        <taxon>Fungi</taxon>
        <taxon>Dikarya</taxon>
        <taxon>Ascomycota</taxon>
        <taxon>Pezizomycotina</taxon>
        <taxon>Sordariomycetes</taxon>
        <taxon>Hypocreomycetidae</taxon>
        <taxon>Hypocreales</taxon>
        <taxon>Nectriaceae</taxon>
        <taxon>Fusarium</taxon>
        <taxon>Fusarium oxysporum species complex</taxon>
    </lineage>
</organism>